<reference evidence="10 11" key="1">
    <citation type="submission" date="2009-01" db="EMBL/GenBank/DDBJ databases">
        <title>Complete sequence of Geobacter sp. FRC-32.</title>
        <authorList>
            <consortium name="US DOE Joint Genome Institute"/>
            <person name="Lucas S."/>
            <person name="Copeland A."/>
            <person name="Lapidus A."/>
            <person name="Glavina del Rio T."/>
            <person name="Dalin E."/>
            <person name="Tice H."/>
            <person name="Bruce D."/>
            <person name="Goodwin L."/>
            <person name="Pitluck S."/>
            <person name="Saunders E."/>
            <person name="Brettin T."/>
            <person name="Detter J.C."/>
            <person name="Han C."/>
            <person name="Larimer F."/>
            <person name="Land M."/>
            <person name="Hauser L."/>
            <person name="Kyrpides N."/>
            <person name="Ovchinnikova G."/>
            <person name="Kostka J."/>
            <person name="Richardson P."/>
        </authorList>
    </citation>
    <scope>NUCLEOTIDE SEQUENCE [LARGE SCALE GENOMIC DNA]</scope>
    <source>
        <strain evidence="11">DSM 22248 / JCM 15807 / FRC-32</strain>
    </source>
</reference>
<keyword evidence="10" id="KW-0966">Cell projection</keyword>
<evidence type="ECO:0000259" key="9">
    <source>
        <dbReference type="Pfam" id="PF04316"/>
    </source>
</evidence>
<evidence type="ECO:0000256" key="7">
    <source>
        <dbReference type="ARBA" id="ARBA00024739"/>
    </source>
</evidence>
<evidence type="ECO:0000256" key="8">
    <source>
        <dbReference type="ARBA" id="ARBA00030117"/>
    </source>
</evidence>
<protein>
    <recommendedName>
        <fullName evidence="2">Negative regulator of flagellin synthesis</fullName>
    </recommendedName>
    <alternativeName>
        <fullName evidence="8">Anti-sigma-28 factor</fullName>
    </alternativeName>
</protein>
<dbReference type="EMBL" id="CP001390">
    <property type="protein sequence ID" value="ACM18998.1"/>
    <property type="molecule type" value="Genomic_DNA"/>
</dbReference>
<organism evidence="10 11">
    <name type="scientific">Geotalea daltonii (strain DSM 22248 / JCM 15807 / FRC-32)</name>
    <name type="common">Geobacter daltonii</name>
    <dbReference type="NCBI Taxonomy" id="316067"/>
    <lineage>
        <taxon>Bacteria</taxon>
        <taxon>Pseudomonadati</taxon>
        <taxon>Thermodesulfobacteriota</taxon>
        <taxon>Desulfuromonadia</taxon>
        <taxon>Geobacterales</taxon>
        <taxon>Geobacteraceae</taxon>
        <taxon>Geotalea</taxon>
    </lineage>
</organism>
<name>B9M0G1_GEODF</name>
<dbReference type="HOGENOM" id="CLU_2395507_0_0_7"/>
<dbReference type="KEGG" id="geo:Geob_0633"/>
<sequence>MKVDQQSQVHTIDFYHGRTAAADAVTGSGRQIDIIEISPATREIDALKKSVATLPEMRLDRVALMKQQLGFGAYRIDAEFVAAKMIENHATGG</sequence>
<evidence type="ECO:0000256" key="6">
    <source>
        <dbReference type="ARBA" id="ARBA00023163"/>
    </source>
</evidence>
<evidence type="ECO:0000256" key="5">
    <source>
        <dbReference type="ARBA" id="ARBA00023015"/>
    </source>
</evidence>
<keyword evidence="10" id="KW-0282">Flagellum</keyword>
<comment type="similarity">
    <text evidence="1">Belongs to the FlgM family.</text>
</comment>
<dbReference type="InterPro" id="IPR035890">
    <property type="entry name" value="Anti-sigma-28_factor_FlgM_sf"/>
</dbReference>
<evidence type="ECO:0000313" key="11">
    <source>
        <dbReference type="Proteomes" id="UP000007721"/>
    </source>
</evidence>
<accession>B9M0G1</accession>
<keyword evidence="11" id="KW-1185">Reference proteome</keyword>
<comment type="function">
    <text evidence="7">Responsible for the coupling of flagellin expression to flagellar assembly by preventing expression of the flagellin genes when a component of the middle class of proteins is defective. It negatively regulates flagellar genes by inhibiting the activity of FliA by directly binding to FliA.</text>
</comment>
<dbReference type="InterPro" id="IPR031316">
    <property type="entry name" value="FlgM_C"/>
</dbReference>
<dbReference type="SUPFAM" id="SSF101498">
    <property type="entry name" value="Anti-sigma factor FlgM"/>
    <property type="match status" value="1"/>
</dbReference>
<dbReference type="Proteomes" id="UP000007721">
    <property type="component" value="Chromosome"/>
</dbReference>
<evidence type="ECO:0000256" key="3">
    <source>
        <dbReference type="ARBA" id="ARBA00022491"/>
    </source>
</evidence>
<feature type="domain" description="Anti-sigma-28 factor FlgM C-terminal" evidence="9">
    <location>
        <begin position="33"/>
        <end position="87"/>
    </location>
</feature>
<evidence type="ECO:0000256" key="2">
    <source>
        <dbReference type="ARBA" id="ARBA00017823"/>
    </source>
</evidence>
<dbReference type="GO" id="GO:0044781">
    <property type="term" value="P:bacterial-type flagellum organization"/>
    <property type="evidence" value="ECO:0007669"/>
    <property type="project" value="UniProtKB-KW"/>
</dbReference>
<dbReference type="GO" id="GO:0045892">
    <property type="term" value="P:negative regulation of DNA-templated transcription"/>
    <property type="evidence" value="ECO:0007669"/>
    <property type="project" value="InterPro"/>
</dbReference>
<evidence type="ECO:0000313" key="10">
    <source>
        <dbReference type="EMBL" id="ACM18998.1"/>
    </source>
</evidence>
<dbReference type="Pfam" id="PF04316">
    <property type="entry name" value="FlgM"/>
    <property type="match status" value="1"/>
</dbReference>
<dbReference type="InterPro" id="IPR007412">
    <property type="entry name" value="FlgM"/>
</dbReference>
<dbReference type="STRING" id="316067.Geob_0633"/>
<keyword evidence="4" id="KW-1005">Bacterial flagellum biogenesis</keyword>
<keyword evidence="5" id="KW-0805">Transcription regulation</keyword>
<dbReference type="AlphaFoldDB" id="B9M0G1"/>
<gene>
    <name evidence="10" type="primary">flgM</name>
    <name evidence="10" type="ordered locus">Geob_0633</name>
</gene>
<proteinExistence type="inferred from homology"/>
<evidence type="ECO:0000256" key="4">
    <source>
        <dbReference type="ARBA" id="ARBA00022795"/>
    </source>
</evidence>
<keyword evidence="6" id="KW-0804">Transcription</keyword>
<keyword evidence="3" id="KW-0678">Repressor</keyword>
<evidence type="ECO:0000256" key="1">
    <source>
        <dbReference type="ARBA" id="ARBA00005322"/>
    </source>
</evidence>
<dbReference type="NCBIfam" id="TIGR03824">
    <property type="entry name" value="FlgM_jcvi"/>
    <property type="match status" value="1"/>
</dbReference>
<keyword evidence="10" id="KW-0969">Cilium</keyword>
<dbReference type="RefSeq" id="WP_012645727.1">
    <property type="nucleotide sequence ID" value="NC_011979.1"/>
</dbReference>